<organism evidence="2 3">
    <name type="scientific">Forsythia ovata</name>
    <dbReference type="NCBI Taxonomy" id="205694"/>
    <lineage>
        <taxon>Eukaryota</taxon>
        <taxon>Viridiplantae</taxon>
        <taxon>Streptophyta</taxon>
        <taxon>Embryophyta</taxon>
        <taxon>Tracheophyta</taxon>
        <taxon>Spermatophyta</taxon>
        <taxon>Magnoliopsida</taxon>
        <taxon>eudicotyledons</taxon>
        <taxon>Gunneridae</taxon>
        <taxon>Pentapetalae</taxon>
        <taxon>asterids</taxon>
        <taxon>lamiids</taxon>
        <taxon>Lamiales</taxon>
        <taxon>Oleaceae</taxon>
        <taxon>Forsythieae</taxon>
        <taxon>Forsythia</taxon>
    </lineage>
</organism>
<name>A0ABD1SPB2_9LAMI</name>
<dbReference type="Proteomes" id="UP001604277">
    <property type="component" value="Unassembled WGS sequence"/>
</dbReference>
<evidence type="ECO:0000313" key="2">
    <source>
        <dbReference type="EMBL" id="KAL2501578.1"/>
    </source>
</evidence>
<sequence length="112" mass="12795">MKQTVVTLELRTYNEVLAKAQLANFKENSNSSNKQPQSGLTSKILNPQAASGDHIWTHSDESINHSRRVQLVDERHDRIWRCVRLTRRDSRAAHPNLPREHVPSSEKCGVSE</sequence>
<feature type="compositionally biased region" description="Basic and acidic residues" evidence="1">
    <location>
        <begin position="90"/>
        <end position="104"/>
    </location>
</feature>
<feature type="region of interest" description="Disordered" evidence="1">
    <location>
        <begin position="24"/>
        <end position="46"/>
    </location>
</feature>
<comment type="caution">
    <text evidence="2">The sequence shown here is derived from an EMBL/GenBank/DDBJ whole genome shotgun (WGS) entry which is preliminary data.</text>
</comment>
<protein>
    <submittedName>
        <fullName evidence="2">Uncharacterized protein</fullName>
    </submittedName>
</protein>
<evidence type="ECO:0000256" key="1">
    <source>
        <dbReference type="SAM" id="MobiDB-lite"/>
    </source>
</evidence>
<feature type="region of interest" description="Disordered" evidence="1">
    <location>
        <begin position="90"/>
        <end position="112"/>
    </location>
</feature>
<reference evidence="3" key="1">
    <citation type="submission" date="2024-07" db="EMBL/GenBank/DDBJ databases">
        <title>Two chromosome-level genome assemblies of Korean endemic species Abeliophyllum distichum and Forsythia ovata (Oleaceae).</title>
        <authorList>
            <person name="Jang H."/>
        </authorList>
    </citation>
    <scope>NUCLEOTIDE SEQUENCE [LARGE SCALE GENOMIC DNA]</scope>
</reference>
<evidence type="ECO:0000313" key="3">
    <source>
        <dbReference type="Proteomes" id="UP001604277"/>
    </source>
</evidence>
<keyword evidence="3" id="KW-1185">Reference proteome</keyword>
<accession>A0ABD1SPB2</accession>
<dbReference type="AlphaFoldDB" id="A0ABD1SPB2"/>
<gene>
    <name evidence="2" type="ORF">Fot_35426</name>
</gene>
<dbReference type="EMBL" id="JBFOLJ010000010">
    <property type="protein sequence ID" value="KAL2501578.1"/>
    <property type="molecule type" value="Genomic_DNA"/>
</dbReference>
<proteinExistence type="predicted"/>
<feature type="compositionally biased region" description="Polar residues" evidence="1">
    <location>
        <begin position="26"/>
        <end position="46"/>
    </location>
</feature>